<gene>
    <name evidence="4" type="ORF">C8A01DRAFT_46466</name>
</gene>
<reference evidence="5" key="1">
    <citation type="journal article" date="2023" name="Mol. Phylogenet. Evol.">
        <title>Genome-scale phylogeny and comparative genomics of the fungal order Sordariales.</title>
        <authorList>
            <person name="Hensen N."/>
            <person name="Bonometti L."/>
            <person name="Westerberg I."/>
            <person name="Brannstrom I.O."/>
            <person name="Guillou S."/>
            <person name="Cros-Aarteil S."/>
            <person name="Calhoun S."/>
            <person name="Haridas S."/>
            <person name="Kuo A."/>
            <person name="Mondo S."/>
            <person name="Pangilinan J."/>
            <person name="Riley R."/>
            <person name="LaButti K."/>
            <person name="Andreopoulos B."/>
            <person name="Lipzen A."/>
            <person name="Chen C."/>
            <person name="Yan M."/>
            <person name="Daum C."/>
            <person name="Ng V."/>
            <person name="Clum A."/>
            <person name="Steindorff A."/>
            <person name="Ohm R.A."/>
            <person name="Martin F."/>
            <person name="Silar P."/>
            <person name="Natvig D.O."/>
            <person name="Lalanne C."/>
            <person name="Gautier V."/>
            <person name="Ament-Velasquez S.L."/>
            <person name="Kruys A."/>
            <person name="Hutchinson M.I."/>
            <person name="Powell A.J."/>
            <person name="Barry K."/>
            <person name="Miller A.N."/>
            <person name="Grigoriev I.V."/>
            <person name="Debuchy R."/>
            <person name="Gladieux P."/>
            <person name="Hiltunen Thoren M."/>
            <person name="Johannesson H."/>
        </authorList>
    </citation>
    <scope>NUCLEOTIDE SEQUENCE [LARGE SCALE GENOMIC DNA]</scope>
    <source>
        <strain evidence="5">CBS 284.82</strain>
    </source>
</reference>
<keyword evidence="2" id="KW-1133">Transmembrane helix</keyword>
<evidence type="ECO:0000256" key="2">
    <source>
        <dbReference type="SAM" id="Phobius"/>
    </source>
</evidence>
<keyword evidence="3" id="KW-0732">Signal</keyword>
<proteinExistence type="predicted"/>
<feature type="region of interest" description="Disordered" evidence="1">
    <location>
        <begin position="311"/>
        <end position="331"/>
    </location>
</feature>
<keyword evidence="2" id="KW-0812">Transmembrane</keyword>
<keyword evidence="2" id="KW-0472">Membrane</keyword>
<evidence type="ECO:0000256" key="1">
    <source>
        <dbReference type="SAM" id="MobiDB-lite"/>
    </source>
</evidence>
<accession>A0AAN6SRQ7</accession>
<evidence type="ECO:0000256" key="3">
    <source>
        <dbReference type="SAM" id="SignalP"/>
    </source>
</evidence>
<feature type="transmembrane region" description="Helical" evidence="2">
    <location>
        <begin position="247"/>
        <end position="271"/>
    </location>
</feature>
<dbReference type="Proteomes" id="UP001303115">
    <property type="component" value="Unassembled WGS sequence"/>
</dbReference>
<organism evidence="4 5">
    <name type="scientific">Parachaetomium inaequale</name>
    <dbReference type="NCBI Taxonomy" id="2588326"/>
    <lineage>
        <taxon>Eukaryota</taxon>
        <taxon>Fungi</taxon>
        <taxon>Dikarya</taxon>
        <taxon>Ascomycota</taxon>
        <taxon>Pezizomycotina</taxon>
        <taxon>Sordariomycetes</taxon>
        <taxon>Sordariomycetidae</taxon>
        <taxon>Sordariales</taxon>
        <taxon>Chaetomiaceae</taxon>
        <taxon>Parachaetomium</taxon>
    </lineage>
</organism>
<dbReference type="EMBL" id="MU854383">
    <property type="protein sequence ID" value="KAK4040147.1"/>
    <property type="molecule type" value="Genomic_DNA"/>
</dbReference>
<dbReference type="AlphaFoldDB" id="A0AAN6SRQ7"/>
<sequence>MARLASLLLLPLLFLSALAGSDRCFFPNGKLANFAAGCWDANGTQTALCCQSGDLCLSNKICASKLETNGGELRYYRGSCLDMSWSDPECPRYCLERDRIDKIVPMRRCEEPPTKWFCGNGDAPADEHCKPAGNDVEVPDGIDVYATAGVTPEPSPATSSAEESPTAPGDSTEDQDTASPTPPPDTIQPSLGQPVDTKTATDSVQHPVFTLPAATTVTTPGPDNPASPTATTPSTPPQDGDGKSSSAVPIGVGVAVGTSILIAGSVLVFFYQRKRRRQAPVRAETPPPFEFSFINSQAPGWLGPSYGGTVHGGNNKDHTPEIGGTARYELP</sequence>
<protein>
    <submittedName>
        <fullName evidence="4">Uncharacterized protein</fullName>
    </submittedName>
</protein>
<feature type="compositionally biased region" description="Low complexity" evidence="1">
    <location>
        <begin position="156"/>
        <end position="168"/>
    </location>
</feature>
<keyword evidence="5" id="KW-1185">Reference proteome</keyword>
<evidence type="ECO:0000313" key="4">
    <source>
        <dbReference type="EMBL" id="KAK4040147.1"/>
    </source>
</evidence>
<feature type="compositionally biased region" description="Polar residues" evidence="1">
    <location>
        <begin position="187"/>
        <end position="204"/>
    </location>
</feature>
<evidence type="ECO:0000313" key="5">
    <source>
        <dbReference type="Proteomes" id="UP001303115"/>
    </source>
</evidence>
<feature type="region of interest" description="Disordered" evidence="1">
    <location>
        <begin position="146"/>
        <end position="246"/>
    </location>
</feature>
<feature type="chain" id="PRO_5042917704" evidence="3">
    <location>
        <begin position="20"/>
        <end position="331"/>
    </location>
</feature>
<name>A0AAN6SRQ7_9PEZI</name>
<comment type="caution">
    <text evidence="4">The sequence shown here is derived from an EMBL/GenBank/DDBJ whole genome shotgun (WGS) entry which is preliminary data.</text>
</comment>
<feature type="signal peptide" evidence="3">
    <location>
        <begin position="1"/>
        <end position="19"/>
    </location>
</feature>